<keyword evidence="4" id="KW-1185">Reference proteome</keyword>
<dbReference type="InterPro" id="IPR037914">
    <property type="entry name" value="SpoVT-AbrB_sf"/>
</dbReference>
<reference evidence="3" key="1">
    <citation type="submission" date="2022-05" db="EMBL/GenBank/DDBJ databases">
        <title>Corynebacterium sp. TA-R-1 sp. nov., isolated from human feces.</title>
        <authorList>
            <person name="Shamsuzzaman M."/>
            <person name="Dahal R.H."/>
        </authorList>
    </citation>
    <scope>NUCLEOTIDE SEQUENCE</scope>
    <source>
        <strain evidence="3">TA-R-1</strain>
    </source>
</reference>
<accession>A0ABT1G179</accession>
<dbReference type="SMART" id="SM00966">
    <property type="entry name" value="SpoVT_AbrB"/>
    <property type="match status" value="1"/>
</dbReference>
<evidence type="ECO:0000313" key="3">
    <source>
        <dbReference type="EMBL" id="MCP1387777.1"/>
    </source>
</evidence>
<dbReference type="NCBIfam" id="TIGR01439">
    <property type="entry name" value="lp_hng_hel_AbrB"/>
    <property type="match status" value="1"/>
</dbReference>
<name>A0ABT1G179_9CORY</name>
<evidence type="ECO:0000313" key="4">
    <source>
        <dbReference type="Proteomes" id="UP001204000"/>
    </source>
</evidence>
<dbReference type="GO" id="GO:0003677">
    <property type="term" value="F:DNA binding"/>
    <property type="evidence" value="ECO:0007669"/>
    <property type="project" value="UniProtKB-KW"/>
</dbReference>
<dbReference type="Proteomes" id="UP001204000">
    <property type="component" value="Unassembled WGS sequence"/>
</dbReference>
<comment type="caution">
    <text evidence="3">The sequence shown here is derived from an EMBL/GenBank/DDBJ whole genome shotgun (WGS) entry which is preliminary data.</text>
</comment>
<dbReference type="Gene3D" id="2.10.260.10">
    <property type="match status" value="1"/>
</dbReference>
<evidence type="ECO:0000256" key="1">
    <source>
        <dbReference type="PROSITE-ProRule" id="PRU01076"/>
    </source>
</evidence>
<proteinExistence type="predicted"/>
<dbReference type="PROSITE" id="PS51740">
    <property type="entry name" value="SPOVT_ABRB"/>
    <property type="match status" value="1"/>
</dbReference>
<evidence type="ECO:0000259" key="2">
    <source>
        <dbReference type="PROSITE" id="PS51740"/>
    </source>
</evidence>
<feature type="domain" description="SpoVT-AbrB" evidence="2">
    <location>
        <begin position="1"/>
        <end position="45"/>
    </location>
</feature>
<dbReference type="Pfam" id="PF04014">
    <property type="entry name" value="MazE_antitoxin"/>
    <property type="match status" value="1"/>
</dbReference>
<protein>
    <submittedName>
        <fullName evidence="3">AbrB/MazE/SpoVT family DNA-binding domain-containing protein</fullName>
    </submittedName>
</protein>
<dbReference type="EMBL" id="JAMFTQ010000006">
    <property type="protein sequence ID" value="MCP1387777.1"/>
    <property type="molecule type" value="Genomic_DNA"/>
</dbReference>
<organism evidence="3 4">
    <name type="scientific">Corynebacterium stercoris</name>
    <dbReference type="NCBI Taxonomy" id="2943490"/>
    <lineage>
        <taxon>Bacteria</taxon>
        <taxon>Bacillati</taxon>
        <taxon>Actinomycetota</taxon>
        <taxon>Actinomycetes</taxon>
        <taxon>Mycobacteriales</taxon>
        <taxon>Corynebacteriaceae</taxon>
        <taxon>Corynebacterium</taxon>
    </lineage>
</organism>
<dbReference type="SUPFAM" id="SSF89447">
    <property type="entry name" value="AbrB/MazE/MraZ-like"/>
    <property type="match status" value="1"/>
</dbReference>
<sequence length="79" mass="8148">MQAKIDSGGRLLIPKSLRDALGLTPGSVVDISAHGGGLTVIPGGRTARVERNEDGFLVAYGSTPVTDDDVFALIDAGRI</sequence>
<dbReference type="InterPro" id="IPR007159">
    <property type="entry name" value="SpoVT-AbrB_dom"/>
</dbReference>
<gene>
    <name evidence="3" type="ORF">M5J20_06180</name>
</gene>
<dbReference type="RefSeq" id="WP_253577619.1">
    <property type="nucleotide sequence ID" value="NZ_JAMFTQ010000006.1"/>
</dbReference>
<keyword evidence="1 3" id="KW-0238">DNA-binding</keyword>